<name>K0QZC8_THAOC</name>
<proteinExistence type="predicted"/>
<dbReference type="Proteomes" id="UP000266841">
    <property type="component" value="Unassembled WGS sequence"/>
</dbReference>
<evidence type="ECO:0000313" key="2">
    <source>
        <dbReference type="Proteomes" id="UP000266841"/>
    </source>
</evidence>
<dbReference type="EMBL" id="AGNL01049009">
    <property type="protein sequence ID" value="EJK44953.1"/>
    <property type="molecule type" value="Genomic_DNA"/>
</dbReference>
<gene>
    <name evidence="1" type="ORF">THAOC_36470</name>
</gene>
<dbReference type="AlphaFoldDB" id="K0QZC8"/>
<evidence type="ECO:0000313" key="1">
    <source>
        <dbReference type="EMBL" id="EJK44953.1"/>
    </source>
</evidence>
<reference evidence="1 2" key="1">
    <citation type="journal article" date="2012" name="Genome Biol.">
        <title>Genome and low-iron response of an oceanic diatom adapted to chronic iron limitation.</title>
        <authorList>
            <person name="Lommer M."/>
            <person name="Specht M."/>
            <person name="Roy A.S."/>
            <person name="Kraemer L."/>
            <person name="Andreson R."/>
            <person name="Gutowska M.A."/>
            <person name="Wolf J."/>
            <person name="Bergner S.V."/>
            <person name="Schilhabel M.B."/>
            <person name="Klostermeier U.C."/>
            <person name="Beiko R.G."/>
            <person name="Rosenstiel P."/>
            <person name="Hippler M."/>
            <person name="Laroche J."/>
        </authorList>
    </citation>
    <scope>NUCLEOTIDE SEQUENCE [LARGE SCALE GENOMIC DNA]</scope>
    <source>
        <strain evidence="1 2">CCMP1005</strain>
    </source>
</reference>
<sequence>MKRLASAIAGAAISSLVGPTVGSGRTRSLDLRGSLAAGAPHTVELEPFSLELLLEEPLGGAGGGSVRGGIQAARRLLGAGDELASIASDHLESRFGDNVYGDCIGVELDIITSHGGAGAGGGRVVSYEISGRARFADEITPLPESLTNQVAESFASRDGAADFVRRLGLSRSGQLARVQDVAAPTALLYSDGDSHETARHERRYLGVSDIDWKEVADRNRCGRYAQHA</sequence>
<accession>K0QZC8</accession>
<comment type="caution">
    <text evidence="1">The sequence shown here is derived from an EMBL/GenBank/DDBJ whole genome shotgun (WGS) entry which is preliminary data.</text>
</comment>
<protein>
    <submittedName>
        <fullName evidence="1">Uncharacterized protein</fullName>
    </submittedName>
</protein>
<organism evidence="1 2">
    <name type="scientific">Thalassiosira oceanica</name>
    <name type="common">Marine diatom</name>
    <dbReference type="NCBI Taxonomy" id="159749"/>
    <lineage>
        <taxon>Eukaryota</taxon>
        <taxon>Sar</taxon>
        <taxon>Stramenopiles</taxon>
        <taxon>Ochrophyta</taxon>
        <taxon>Bacillariophyta</taxon>
        <taxon>Coscinodiscophyceae</taxon>
        <taxon>Thalassiosirophycidae</taxon>
        <taxon>Thalassiosirales</taxon>
        <taxon>Thalassiosiraceae</taxon>
        <taxon>Thalassiosira</taxon>
    </lineage>
</organism>
<keyword evidence="2" id="KW-1185">Reference proteome</keyword>